<accession>A0A183DWF3</accession>
<reference evidence="4 5" key="2">
    <citation type="submission" date="2018-11" db="EMBL/GenBank/DDBJ databases">
        <authorList>
            <consortium name="Pathogen Informatics"/>
        </authorList>
    </citation>
    <scope>NUCLEOTIDE SEQUENCE [LARGE SCALE GENOMIC DNA]</scope>
</reference>
<evidence type="ECO:0000313" key="6">
    <source>
        <dbReference type="WBParaSite" id="GPUH_0001305801-mRNA-1"/>
    </source>
</evidence>
<evidence type="ECO:0000256" key="2">
    <source>
        <dbReference type="ARBA" id="ARBA00023002"/>
    </source>
</evidence>
<evidence type="ECO:0000259" key="3">
    <source>
        <dbReference type="Pfam" id="PF02347"/>
    </source>
</evidence>
<dbReference type="InterPro" id="IPR015424">
    <property type="entry name" value="PyrdxlP-dep_Trfase"/>
</dbReference>
<proteinExistence type="predicted"/>
<feature type="domain" description="Glycine cleavage system P-protein N-terminal" evidence="3">
    <location>
        <begin position="38"/>
        <end position="262"/>
    </location>
</feature>
<dbReference type="GO" id="GO:0019464">
    <property type="term" value="P:glycine decarboxylation via glycine cleavage system"/>
    <property type="evidence" value="ECO:0007669"/>
    <property type="project" value="TreeGrafter"/>
</dbReference>
<dbReference type="FunFam" id="3.40.640.10:FF:000199">
    <property type="entry name" value="Glycine dehydrogenase [decarboxylating], mitochondrial"/>
    <property type="match status" value="1"/>
</dbReference>
<protein>
    <submittedName>
        <fullName evidence="6">Glycine dehydrogenase (aminomethyl-transferring)</fullName>
    </submittedName>
</protein>
<evidence type="ECO:0000256" key="1">
    <source>
        <dbReference type="ARBA" id="ARBA00022898"/>
    </source>
</evidence>
<dbReference type="GO" id="GO:0030170">
    <property type="term" value="F:pyridoxal phosphate binding"/>
    <property type="evidence" value="ECO:0007669"/>
    <property type="project" value="TreeGrafter"/>
</dbReference>
<dbReference type="SUPFAM" id="SSF53383">
    <property type="entry name" value="PLP-dependent transferases"/>
    <property type="match status" value="1"/>
</dbReference>
<keyword evidence="5" id="KW-1185">Reference proteome</keyword>
<evidence type="ECO:0000313" key="4">
    <source>
        <dbReference type="EMBL" id="VDN21535.1"/>
    </source>
</evidence>
<keyword evidence="2" id="KW-0560">Oxidoreductase</keyword>
<keyword evidence="1" id="KW-0663">Pyridoxal phosphate</keyword>
<dbReference type="InterPro" id="IPR015421">
    <property type="entry name" value="PyrdxlP-dep_Trfase_major"/>
</dbReference>
<dbReference type="OrthoDB" id="5835539at2759"/>
<dbReference type="GO" id="GO:0005739">
    <property type="term" value="C:mitochondrion"/>
    <property type="evidence" value="ECO:0007669"/>
    <property type="project" value="TreeGrafter"/>
</dbReference>
<dbReference type="Proteomes" id="UP000271098">
    <property type="component" value="Unassembled WGS sequence"/>
</dbReference>
<dbReference type="AlphaFoldDB" id="A0A183DWF3"/>
<dbReference type="PANTHER" id="PTHR11773:SF1">
    <property type="entry name" value="GLYCINE DEHYDROGENASE (DECARBOXYLATING), MITOCHONDRIAL"/>
    <property type="match status" value="1"/>
</dbReference>
<evidence type="ECO:0000313" key="5">
    <source>
        <dbReference type="Proteomes" id="UP000271098"/>
    </source>
</evidence>
<dbReference type="Pfam" id="PF02347">
    <property type="entry name" value="GDC-P"/>
    <property type="match status" value="1"/>
</dbReference>
<dbReference type="PANTHER" id="PTHR11773">
    <property type="entry name" value="GLYCINE DEHYDROGENASE, DECARBOXYLATING"/>
    <property type="match status" value="1"/>
</dbReference>
<dbReference type="InterPro" id="IPR049315">
    <property type="entry name" value="GDC-P_N"/>
</dbReference>
<organism evidence="6">
    <name type="scientific">Gongylonema pulchrum</name>
    <dbReference type="NCBI Taxonomy" id="637853"/>
    <lineage>
        <taxon>Eukaryota</taxon>
        <taxon>Metazoa</taxon>
        <taxon>Ecdysozoa</taxon>
        <taxon>Nematoda</taxon>
        <taxon>Chromadorea</taxon>
        <taxon>Rhabditida</taxon>
        <taxon>Spirurina</taxon>
        <taxon>Spiruromorpha</taxon>
        <taxon>Spiruroidea</taxon>
        <taxon>Gongylonematidae</taxon>
        <taxon>Gongylonema</taxon>
    </lineage>
</organism>
<dbReference type="GO" id="GO:0016594">
    <property type="term" value="F:glycine binding"/>
    <property type="evidence" value="ECO:0007669"/>
    <property type="project" value="TreeGrafter"/>
</dbReference>
<dbReference type="GO" id="GO:0004375">
    <property type="term" value="F:glycine dehydrogenase (decarboxylating) activity"/>
    <property type="evidence" value="ECO:0007669"/>
    <property type="project" value="InterPro"/>
</dbReference>
<dbReference type="Gene3D" id="3.40.640.10">
    <property type="entry name" value="Type I PLP-dependent aspartate aminotransferase-like (Major domain)"/>
    <property type="match status" value="1"/>
</dbReference>
<dbReference type="GO" id="GO:0005960">
    <property type="term" value="C:glycine cleavage complex"/>
    <property type="evidence" value="ECO:0007669"/>
    <property type="project" value="TreeGrafter"/>
</dbReference>
<reference evidence="6" key="1">
    <citation type="submission" date="2016-06" db="UniProtKB">
        <authorList>
            <consortium name="WormBaseParasite"/>
        </authorList>
    </citation>
    <scope>IDENTIFICATION</scope>
</reference>
<dbReference type="InterPro" id="IPR020581">
    <property type="entry name" value="GDC_P"/>
</dbReference>
<gene>
    <name evidence="4" type="ORF">GPUH_LOCUS13044</name>
</gene>
<name>A0A183DWF3_9BILA</name>
<dbReference type="EMBL" id="UYRT01079862">
    <property type="protein sequence ID" value="VDN21535.1"/>
    <property type="molecule type" value="Genomic_DNA"/>
</dbReference>
<dbReference type="WBParaSite" id="GPUH_0001305801-mRNA-1">
    <property type="protein sequence ID" value="GPUH_0001305801-mRNA-1"/>
    <property type="gene ID" value="GPUH_0001305801"/>
</dbReference>
<sequence length="270" mass="30676">MYRIIGHNLLRQHGPLAIFDAVAAAGATRHLQYDCFADRHIGPSDIEKQLMLNYLGFKDLDFLTNTNVPEAIRLKRPLHLPPAIDEERMLRELKKLAERNKIFKSYIGMGYYDCIVPSVIRRNMLENAGWLTQYTPYQPEIAQGRLESLLNFQTMVRDLTGLEIANASLLDESTACAEAMTLAVRFTKRTKLLVDPLLHPQNIAVIETRARPLNIELENLKVTNPSFDSNVAGVILQYPNTEGNVLFLDDLVKSAHDNNVSFLPFFFSNF</sequence>